<evidence type="ECO:0000256" key="6">
    <source>
        <dbReference type="ARBA" id="ARBA00022763"/>
    </source>
</evidence>
<keyword evidence="9" id="KW-0234">DNA repair</keyword>
<keyword evidence="6" id="KW-0227">DNA damage</keyword>
<keyword evidence="15" id="KW-1185">Reference proteome</keyword>
<protein>
    <recommendedName>
        <fullName evidence="11">8-oxo-dGTP diphosphatase</fullName>
        <ecNumber evidence="11">3.6.1.55</ecNumber>
    </recommendedName>
</protein>
<dbReference type="EC" id="3.6.1.55" evidence="11"/>
<organism evidence="14 15">
    <name type="scientific">Streptococcus sciuri</name>
    <dbReference type="NCBI Taxonomy" id="2973939"/>
    <lineage>
        <taxon>Bacteria</taxon>
        <taxon>Bacillati</taxon>
        <taxon>Bacillota</taxon>
        <taxon>Bacilli</taxon>
        <taxon>Lactobacillales</taxon>
        <taxon>Streptococcaceae</taxon>
        <taxon>Streptococcus</taxon>
    </lineage>
</organism>
<reference evidence="14 15" key="1">
    <citation type="journal article" date="2023" name="Int. J. Syst. Evol. Microbiol.">
        <title>Streptococcus sciuri sp. nov., Staphylococcus marylandisciuri sp. nov. and Staphylococcus americanisciuri sp. nov., isolated from faeces of eastern grey squirrel (Sciurus carolinensis).</title>
        <authorList>
            <person name="Volokhov D.V."/>
            <person name="Zagorodnyaya T.A."/>
            <person name="Furtak V.A."/>
            <person name="Nattanmai G."/>
            <person name="Randall L."/>
            <person name="Jose S."/>
            <person name="Gao Y."/>
            <person name="Eisenberg T."/>
            <person name="Delmonte P."/>
            <person name="Blom J."/>
            <person name="Mitchell K.K."/>
        </authorList>
    </citation>
    <scope>NUCLEOTIDE SEQUENCE [LARGE SCALE GENOMIC DNA]</scope>
    <source>
        <strain evidence="14 15">SQ9-PEA</strain>
    </source>
</reference>
<evidence type="ECO:0000256" key="12">
    <source>
        <dbReference type="RuleBase" id="RU003476"/>
    </source>
</evidence>
<dbReference type="PANTHER" id="PTHR47707">
    <property type="entry name" value="8-OXO-DGTP DIPHOSPHATASE"/>
    <property type="match status" value="1"/>
</dbReference>
<evidence type="ECO:0000313" key="15">
    <source>
        <dbReference type="Proteomes" id="UP001206548"/>
    </source>
</evidence>
<feature type="domain" description="Nudix hydrolase" evidence="13">
    <location>
        <begin position="1"/>
        <end position="132"/>
    </location>
</feature>
<keyword evidence="3" id="KW-0515">Mutator protein</keyword>
<evidence type="ECO:0000256" key="3">
    <source>
        <dbReference type="ARBA" id="ARBA00022457"/>
    </source>
</evidence>
<keyword evidence="8" id="KW-0460">Magnesium</keyword>
<dbReference type="InterPro" id="IPR020476">
    <property type="entry name" value="Nudix_hydrolase"/>
</dbReference>
<evidence type="ECO:0000256" key="9">
    <source>
        <dbReference type="ARBA" id="ARBA00023204"/>
    </source>
</evidence>
<dbReference type="Gene3D" id="3.90.79.10">
    <property type="entry name" value="Nucleoside Triphosphate Pyrophosphohydrolase"/>
    <property type="match status" value="1"/>
</dbReference>
<dbReference type="EMBL" id="JANUXX010000003">
    <property type="protein sequence ID" value="MCS4488064.1"/>
    <property type="molecule type" value="Genomic_DNA"/>
</dbReference>
<dbReference type="PANTHER" id="PTHR47707:SF1">
    <property type="entry name" value="NUDIX HYDROLASE FAMILY PROTEIN"/>
    <property type="match status" value="1"/>
</dbReference>
<proteinExistence type="inferred from homology"/>
<name>A0ABT2F6K4_9STRE</name>
<comment type="caution">
    <text evidence="14">The sequence shown here is derived from an EMBL/GenBank/DDBJ whole genome shotgun (WGS) entry which is preliminary data.</text>
</comment>
<evidence type="ECO:0000256" key="2">
    <source>
        <dbReference type="ARBA" id="ARBA00005582"/>
    </source>
</evidence>
<evidence type="ECO:0000256" key="7">
    <source>
        <dbReference type="ARBA" id="ARBA00022801"/>
    </source>
</evidence>
<evidence type="ECO:0000259" key="13">
    <source>
        <dbReference type="PROSITE" id="PS51462"/>
    </source>
</evidence>
<evidence type="ECO:0000256" key="8">
    <source>
        <dbReference type="ARBA" id="ARBA00022842"/>
    </source>
</evidence>
<dbReference type="PROSITE" id="PS51462">
    <property type="entry name" value="NUDIX"/>
    <property type="match status" value="1"/>
</dbReference>
<gene>
    <name evidence="14" type="ORF">NXS10_03675</name>
</gene>
<dbReference type="InterPro" id="IPR020084">
    <property type="entry name" value="NUDIX_hydrolase_CS"/>
</dbReference>
<dbReference type="InterPro" id="IPR000086">
    <property type="entry name" value="NUDIX_hydrolase_dom"/>
</dbReference>
<dbReference type="RefSeq" id="WP_259137799.1">
    <property type="nucleotide sequence ID" value="NZ_JANUXX010000003.1"/>
</dbReference>
<keyword evidence="5" id="KW-0479">Metal-binding</keyword>
<accession>A0ABT2F6K4</accession>
<dbReference type="PRINTS" id="PR00502">
    <property type="entry name" value="NUDIXFAMILY"/>
</dbReference>
<evidence type="ECO:0000256" key="4">
    <source>
        <dbReference type="ARBA" id="ARBA00022705"/>
    </source>
</evidence>
<dbReference type="PROSITE" id="PS00893">
    <property type="entry name" value="NUDIX_BOX"/>
    <property type="match status" value="1"/>
</dbReference>
<evidence type="ECO:0000256" key="5">
    <source>
        <dbReference type="ARBA" id="ARBA00022723"/>
    </source>
</evidence>
<dbReference type="InterPro" id="IPR047127">
    <property type="entry name" value="MutT-like"/>
</dbReference>
<comment type="cofactor">
    <cofactor evidence="1">
        <name>Mg(2+)</name>
        <dbReference type="ChEBI" id="CHEBI:18420"/>
    </cofactor>
</comment>
<keyword evidence="4" id="KW-0235">DNA replication</keyword>
<evidence type="ECO:0000256" key="10">
    <source>
        <dbReference type="ARBA" id="ARBA00035861"/>
    </source>
</evidence>
<dbReference type="Proteomes" id="UP001206548">
    <property type="component" value="Unassembled WGS sequence"/>
</dbReference>
<evidence type="ECO:0000256" key="1">
    <source>
        <dbReference type="ARBA" id="ARBA00001946"/>
    </source>
</evidence>
<dbReference type="SUPFAM" id="SSF55811">
    <property type="entry name" value="Nudix"/>
    <property type="match status" value="1"/>
</dbReference>
<comment type="catalytic activity">
    <reaction evidence="10">
        <text>8-oxo-dGTP + H2O = 8-oxo-dGMP + diphosphate + H(+)</text>
        <dbReference type="Rhea" id="RHEA:31575"/>
        <dbReference type="ChEBI" id="CHEBI:15377"/>
        <dbReference type="ChEBI" id="CHEBI:15378"/>
        <dbReference type="ChEBI" id="CHEBI:33019"/>
        <dbReference type="ChEBI" id="CHEBI:63224"/>
        <dbReference type="ChEBI" id="CHEBI:77896"/>
        <dbReference type="EC" id="3.6.1.55"/>
    </reaction>
</comment>
<keyword evidence="7 12" id="KW-0378">Hydrolase</keyword>
<evidence type="ECO:0000313" key="14">
    <source>
        <dbReference type="EMBL" id="MCS4488064.1"/>
    </source>
</evidence>
<dbReference type="Pfam" id="PF00293">
    <property type="entry name" value="NUDIX"/>
    <property type="match status" value="1"/>
</dbReference>
<comment type="similarity">
    <text evidence="2 12">Belongs to the Nudix hydrolase family.</text>
</comment>
<sequence>MSRAEKVILTNMCMIEDNKGNVVMQYRRPERYAWSGFAFPGGHIEKGESLHQAMIREVYEETGLTIYRPQLVGVKHWHTMENERYLVFLYKASDFTGCLQSSDEGEVSWVKKENLADLDLAYDLLNLVRIFDEDNLSELFYSERLGADFIREFW</sequence>
<dbReference type="CDD" id="cd18875">
    <property type="entry name" value="NUDIX_Hydrolase"/>
    <property type="match status" value="1"/>
</dbReference>
<evidence type="ECO:0000256" key="11">
    <source>
        <dbReference type="ARBA" id="ARBA00038905"/>
    </source>
</evidence>
<dbReference type="InterPro" id="IPR015797">
    <property type="entry name" value="NUDIX_hydrolase-like_dom_sf"/>
</dbReference>